<sequence>MRAPKFWRFPPNKFHPAKLALRPLGFLYGQIVNLRLKFSHSEHIGKPVICVGNFTLGGSGKTPVTLKLAECLQSMGEQPSILSRGYGGNNKQALKVDPKLHHAKLTGDEPYMMAHHYPVFIAPNRRDAAKLALRDRQVNPSILIMDDGMQNPNLYKSLTFAVIDRQAGFGNGAVFPAGPLRENIDAALTRIDAIIISGPPHELHRADVSAVISKASDLNIPIFETELAATNAQPEKVVAFCGIGRPTKFYSQLEKLGYDIQSSQDFNDHHYYSEQDASDLLALAEQHNARLITTRKDAVRLEGFDKSSKRFKLAEICKTLDVVAMFSEDKKLEEFLIGRLADARQSKLYTAPGNN</sequence>
<dbReference type="InterPro" id="IPR003758">
    <property type="entry name" value="LpxK"/>
</dbReference>
<evidence type="ECO:0000256" key="5">
    <source>
        <dbReference type="ARBA" id="ARBA00022516"/>
    </source>
</evidence>
<accession>A0A368E2U4</accession>
<evidence type="ECO:0000256" key="11">
    <source>
        <dbReference type="ARBA" id="ARBA00023098"/>
    </source>
</evidence>
<evidence type="ECO:0000256" key="2">
    <source>
        <dbReference type="ARBA" id="ARBA00004870"/>
    </source>
</evidence>
<keyword evidence="8 13" id="KW-0547">Nucleotide-binding</keyword>
<keyword evidence="6 13" id="KW-0441">Lipid A biosynthesis</keyword>
<dbReference type="GO" id="GO:0009244">
    <property type="term" value="P:lipopolysaccharide core region biosynthetic process"/>
    <property type="evidence" value="ECO:0007669"/>
    <property type="project" value="TreeGrafter"/>
</dbReference>
<dbReference type="PANTHER" id="PTHR42724:SF1">
    <property type="entry name" value="TETRAACYLDISACCHARIDE 4'-KINASE, MITOCHONDRIAL-RELATED"/>
    <property type="match status" value="1"/>
</dbReference>
<keyword evidence="11 13" id="KW-0443">Lipid metabolism</keyword>
<comment type="caution">
    <text evidence="14">The sequence shown here is derived from an EMBL/GenBank/DDBJ whole genome shotgun (WGS) entry which is preliminary data.</text>
</comment>
<keyword evidence="7 13" id="KW-0808">Transferase</keyword>
<comment type="catalytic activity">
    <reaction evidence="13">
        <text>a lipid A disaccharide + ATP = a lipid IVA + ADP + H(+)</text>
        <dbReference type="Rhea" id="RHEA:67840"/>
        <dbReference type="ChEBI" id="CHEBI:15378"/>
        <dbReference type="ChEBI" id="CHEBI:30616"/>
        <dbReference type="ChEBI" id="CHEBI:176343"/>
        <dbReference type="ChEBI" id="CHEBI:176425"/>
        <dbReference type="ChEBI" id="CHEBI:456216"/>
        <dbReference type="EC" id="2.7.1.130"/>
    </reaction>
</comment>
<dbReference type="GO" id="GO:0005524">
    <property type="term" value="F:ATP binding"/>
    <property type="evidence" value="ECO:0007669"/>
    <property type="project" value="UniProtKB-UniRule"/>
</dbReference>
<dbReference type="UniPathway" id="UPA00359">
    <property type="reaction ID" value="UER00482"/>
</dbReference>
<evidence type="ECO:0000256" key="8">
    <source>
        <dbReference type="ARBA" id="ARBA00022741"/>
    </source>
</evidence>
<reference evidence="14 15" key="1">
    <citation type="journal article" date="2018" name="Microbiome">
        <title>Fine metagenomic profile of the Mediterranean stratified and mixed water columns revealed by assembly and recruitment.</title>
        <authorList>
            <person name="Haro-Moreno J.M."/>
            <person name="Lopez-Perez M."/>
            <person name="De La Torre J.R."/>
            <person name="Picazo A."/>
            <person name="Camacho A."/>
            <person name="Rodriguez-Valera F."/>
        </authorList>
    </citation>
    <scope>NUCLEOTIDE SEQUENCE [LARGE SCALE GENOMIC DNA]</scope>
    <source>
        <strain evidence="14">MED-G55</strain>
    </source>
</reference>
<keyword evidence="10 13" id="KW-0067">ATP-binding</keyword>
<dbReference type="HAMAP" id="MF_00409">
    <property type="entry name" value="LpxK"/>
    <property type="match status" value="1"/>
</dbReference>
<evidence type="ECO:0000256" key="13">
    <source>
        <dbReference type="HAMAP-Rule" id="MF_00409"/>
    </source>
</evidence>
<evidence type="ECO:0000256" key="6">
    <source>
        <dbReference type="ARBA" id="ARBA00022556"/>
    </source>
</evidence>
<dbReference type="GO" id="GO:0005886">
    <property type="term" value="C:plasma membrane"/>
    <property type="evidence" value="ECO:0007669"/>
    <property type="project" value="TreeGrafter"/>
</dbReference>
<evidence type="ECO:0000256" key="1">
    <source>
        <dbReference type="ARBA" id="ARBA00002274"/>
    </source>
</evidence>
<keyword evidence="9 13" id="KW-0418">Kinase</keyword>
<dbReference type="PANTHER" id="PTHR42724">
    <property type="entry name" value="TETRAACYLDISACCHARIDE 4'-KINASE"/>
    <property type="match status" value="1"/>
</dbReference>
<evidence type="ECO:0000256" key="10">
    <source>
        <dbReference type="ARBA" id="ARBA00022840"/>
    </source>
</evidence>
<keyword evidence="5 13" id="KW-0444">Lipid biosynthesis</keyword>
<dbReference type="Pfam" id="PF02606">
    <property type="entry name" value="LpxK"/>
    <property type="match status" value="1"/>
</dbReference>
<dbReference type="InterPro" id="IPR027417">
    <property type="entry name" value="P-loop_NTPase"/>
</dbReference>
<dbReference type="NCBIfam" id="TIGR00682">
    <property type="entry name" value="lpxK"/>
    <property type="match status" value="1"/>
</dbReference>
<comment type="pathway">
    <text evidence="2 13">Glycolipid biosynthesis; lipid IV(A) biosynthesis; lipid IV(A) from (3R)-3-hydroxytetradecanoyl-[acyl-carrier-protein] and UDP-N-acetyl-alpha-D-glucosamine: step 6/6.</text>
</comment>
<dbReference type="SUPFAM" id="SSF52540">
    <property type="entry name" value="P-loop containing nucleoside triphosphate hydrolases"/>
    <property type="match status" value="1"/>
</dbReference>
<dbReference type="GO" id="GO:0009029">
    <property type="term" value="F:lipid-A 4'-kinase activity"/>
    <property type="evidence" value="ECO:0007669"/>
    <property type="project" value="UniProtKB-UniRule"/>
</dbReference>
<protein>
    <recommendedName>
        <fullName evidence="4 13">Tetraacyldisaccharide 4'-kinase</fullName>
        <ecNumber evidence="3 13">2.7.1.130</ecNumber>
    </recommendedName>
    <alternativeName>
        <fullName evidence="12 13">Lipid A 4'-kinase</fullName>
    </alternativeName>
</protein>
<evidence type="ECO:0000256" key="12">
    <source>
        <dbReference type="ARBA" id="ARBA00029757"/>
    </source>
</evidence>
<comment type="similarity">
    <text evidence="13">Belongs to the LpxK family.</text>
</comment>
<comment type="function">
    <text evidence="1 13">Transfers the gamma-phosphate of ATP to the 4'-position of a tetraacyldisaccharide 1-phosphate intermediate (termed DS-1-P) to form tetraacyldisaccharide 1,4'-bis-phosphate (lipid IVA).</text>
</comment>
<evidence type="ECO:0000256" key="9">
    <source>
        <dbReference type="ARBA" id="ARBA00022777"/>
    </source>
</evidence>
<dbReference type="EMBL" id="QOQF01000005">
    <property type="protein sequence ID" value="RCL77781.1"/>
    <property type="molecule type" value="Genomic_DNA"/>
</dbReference>
<organism evidence="14 15">
    <name type="scientific">PS1 clade bacterium</name>
    <dbReference type="NCBI Taxonomy" id="2175152"/>
    <lineage>
        <taxon>Bacteria</taxon>
        <taxon>Pseudomonadati</taxon>
        <taxon>Pseudomonadota</taxon>
        <taxon>Alphaproteobacteria</taxon>
        <taxon>PS1 clade</taxon>
    </lineage>
</organism>
<dbReference type="AlphaFoldDB" id="A0A368E2U4"/>
<dbReference type="Proteomes" id="UP000252132">
    <property type="component" value="Unassembled WGS sequence"/>
</dbReference>
<evidence type="ECO:0000256" key="7">
    <source>
        <dbReference type="ARBA" id="ARBA00022679"/>
    </source>
</evidence>
<dbReference type="EC" id="2.7.1.130" evidence="3 13"/>
<evidence type="ECO:0000313" key="15">
    <source>
        <dbReference type="Proteomes" id="UP000252132"/>
    </source>
</evidence>
<gene>
    <name evidence="13 14" type="primary">lpxK</name>
    <name evidence="14" type="ORF">DBW69_02355</name>
</gene>
<proteinExistence type="inferred from homology"/>
<dbReference type="GO" id="GO:0009245">
    <property type="term" value="P:lipid A biosynthetic process"/>
    <property type="evidence" value="ECO:0007669"/>
    <property type="project" value="UniProtKB-UniRule"/>
</dbReference>
<evidence type="ECO:0000313" key="14">
    <source>
        <dbReference type="EMBL" id="RCL77781.1"/>
    </source>
</evidence>
<feature type="binding site" evidence="13">
    <location>
        <begin position="55"/>
        <end position="62"/>
    </location>
    <ligand>
        <name>ATP</name>
        <dbReference type="ChEBI" id="CHEBI:30616"/>
    </ligand>
</feature>
<name>A0A368E2U4_9PROT</name>
<evidence type="ECO:0000256" key="3">
    <source>
        <dbReference type="ARBA" id="ARBA00012071"/>
    </source>
</evidence>
<evidence type="ECO:0000256" key="4">
    <source>
        <dbReference type="ARBA" id="ARBA00016436"/>
    </source>
</evidence>